<accession>A0A3N1GFG6</accession>
<protein>
    <submittedName>
        <fullName evidence="1">Uncharacterized protein</fullName>
    </submittedName>
</protein>
<name>A0A3N1GFG6_9ACTN</name>
<evidence type="ECO:0000313" key="1">
    <source>
        <dbReference type="EMBL" id="ROP28948.1"/>
    </source>
</evidence>
<dbReference type="EMBL" id="RJKL01000001">
    <property type="protein sequence ID" value="ROP28948.1"/>
    <property type="molecule type" value="Genomic_DNA"/>
</dbReference>
<organism evidence="1 2">
    <name type="scientific">Couchioplanes caeruleus</name>
    <dbReference type="NCBI Taxonomy" id="56438"/>
    <lineage>
        <taxon>Bacteria</taxon>
        <taxon>Bacillati</taxon>
        <taxon>Actinomycetota</taxon>
        <taxon>Actinomycetes</taxon>
        <taxon>Micromonosporales</taxon>
        <taxon>Micromonosporaceae</taxon>
        <taxon>Couchioplanes</taxon>
    </lineage>
</organism>
<evidence type="ECO:0000313" key="2">
    <source>
        <dbReference type="Proteomes" id="UP000271683"/>
    </source>
</evidence>
<sequence>MRATVGDRVAAGWVAAAAAMSCTVSAYRWKAVSRAACTPALRRVSAAVVASRSAVAIPAVAAAPVPSPRASVAAARAVPRGPAARIHLVNVTLPLSEPPERD</sequence>
<comment type="caution">
    <text evidence="1">The sequence shown here is derived from an EMBL/GenBank/DDBJ whole genome shotgun (WGS) entry which is preliminary data.</text>
</comment>
<dbReference type="PROSITE" id="PS51257">
    <property type="entry name" value="PROKAR_LIPOPROTEIN"/>
    <property type="match status" value="1"/>
</dbReference>
<dbReference type="AlphaFoldDB" id="A0A3N1GFG6"/>
<proteinExistence type="predicted"/>
<gene>
    <name evidence="1" type="ORF">EDD30_1727</name>
</gene>
<reference evidence="1 2" key="1">
    <citation type="submission" date="2018-11" db="EMBL/GenBank/DDBJ databases">
        <title>Sequencing the genomes of 1000 actinobacteria strains.</title>
        <authorList>
            <person name="Klenk H.-P."/>
        </authorList>
    </citation>
    <scope>NUCLEOTIDE SEQUENCE [LARGE SCALE GENOMIC DNA]</scope>
    <source>
        <strain evidence="1 2">DSM 43634</strain>
    </source>
</reference>
<dbReference type="Proteomes" id="UP000271683">
    <property type="component" value="Unassembled WGS sequence"/>
</dbReference>